<dbReference type="Gene3D" id="3.40.50.10320">
    <property type="entry name" value="LmbE-like"/>
    <property type="match status" value="1"/>
</dbReference>
<reference evidence="3" key="1">
    <citation type="submission" date="2020-11" db="EMBL/GenBank/DDBJ databases">
        <authorList>
            <person name="Tran Van P."/>
        </authorList>
    </citation>
    <scope>NUCLEOTIDE SEQUENCE</scope>
</reference>
<organism evidence="3">
    <name type="scientific">Medioppia subpectinata</name>
    <dbReference type="NCBI Taxonomy" id="1979941"/>
    <lineage>
        <taxon>Eukaryota</taxon>
        <taxon>Metazoa</taxon>
        <taxon>Ecdysozoa</taxon>
        <taxon>Arthropoda</taxon>
        <taxon>Chelicerata</taxon>
        <taxon>Arachnida</taxon>
        <taxon>Acari</taxon>
        <taxon>Acariformes</taxon>
        <taxon>Sarcoptiformes</taxon>
        <taxon>Oribatida</taxon>
        <taxon>Brachypylina</taxon>
        <taxon>Oppioidea</taxon>
        <taxon>Oppiidae</taxon>
        <taxon>Medioppia</taxon>
    </lineage>
</organism>
<comment type="similarity">
    <text evidence="1">Belongs to the PIGL family.</text>
</comment>
<dbReference type="GO" id="GO:0016020">
    <property type="term" value="C:membrane"/>
    <property type="evidence" value="ECO:0007669"/>
    <property type="project" value="GOC"/>
</dbReference>
<dbReference type="InterPro" id="IPR024078">
    <property type="entry name" value="LmbE-like_dom_sf"/>
</dbReference>
<gene>
    <name evidence="3" type="ORF">OSB1V03_LOCUS20455</name>
</gene>
<evidence type="ECO:0000313" key="4">
    <source>
        <dbReference type="Proteomes" id="UP000759131"/>
    </source>
</evidence>
<evidence type="ECO:0000256" key="2">
    <source>
        <dbReference type="ARBA" id="ARBA00012176"/>
    </source>
</evidence>
<keyword evidence="4" id="KW-1185">Reference proteome</keyword>
<accession>A0A7R9QGX9</accession>
<feature type="non-terminal residue" evidence="3">
    <location>
        <position position="1"/>
    </location>
</feature>
<dbReference type="Proteomes" id="UP000759131">
    <property type="component" value="Unassembled WGS sequence"/>
</dbReference>
<dbReference type="SUPFAM" id="SSF102588">
    <property type="entry name" value="LmbE-like"/>
    <property type="match status" value="1"/>
</dbReference>
<name>A0A7R9QGX9_9ACAR</name>
<dbReference type="Pfam" id="PF02585">
    <property type="entry name" value="PIG-L"/>
    <property type="match status" value="1"/>
</dbReference>
<dbReference type="GO" id="GO:0005783">
    <property type="term" value="C:endoplasmic reticulum"/>
    <property type="evidence" value="ECO:0007669"/>
    <property type="project" value="TreeGrafter"/>
</dbReference>
<evidence type="ECO:0000256" key="1">
    <source>
        <dbReference type="ARBA" id="ARBA00006066"/>
    </source>
</evidence>
<dbReference type="PANTHER" id="PTHR12993">
    <property type="entry name" value="N-ACETYLGLUCOSAMINYL-PHOSPHATIDYLINOSITOL DE-N-ACETYLASE-RELATED"/>
    <property type="match status" value="1"/>
</dbReference>
<dbReference type="GO" id="GO:0006506">
    <property type="term" value="P:GPI anchor biosynthetic process"/>
    <property type="evidence" value="ECO:0007669"/>
    <property type="project" value="UniProtKB-UniPathway"/>
</dbReference>
<dbReference type="OrthoDB" id="440160at2759"/>
<dbReference type="UniPathway" id="UPA00196"/>
<dbReference type="EC" id="3.5.1.89" evidence="2"/>
<evidence type="ECO:0000313" key="3">
    <source>
        <dbReference type="EMBL" id="CAD7645325.1"/>
    </source>
</evidence>
<dbReference type="EMBL" id="OC888382">
    <property type="protein sequence ID" value="CAD7645325.1"/>
    <property type="molecule type" value="Genomic_DNA"/>
</dbReference>
<dbReference type="InterPro" id="IPR003737">
    <property type="entry name" value="GlcNAc_PI_deacetylase-related"/>
</dbReference>
<dbReference type="PANTHER" id="PTHR12993:SF11">
    <property type="entry name" value="N-ACETYLGLUCOSAMINYL-PHOSPHATIDYLINOSITOL DE-N-ACETYLASE"/>
    <property type="match status" value="1"/>
</dbReference>
<dbReference type="GO" id="GO:0000225">
    <property type="term" value="F:N-acetylglucosaminylphosphatidylinositol deacetylase activity"/>
    <property type="evidence" value="ECO:0007669"/>
    <property type="project" value="UniProtKB-EC"/>
</dbReference>
<sequence length="154" mass="17565">SGHNVLILTAHPDDETMFFGPTIISEVMANRKVYVLCLSKGDYYGIGGRRVRELEECCRVLNVTAVEVVDDNRLKDTPSEWWDQSVIAKYVDQFVAKHSIDRIISFDDYGISGHSNHRALYQTLVTLRADPKFAHISMYCLDSVSILRKSYYPS</sequence>
<dbReference type="EMBL" id="CAJPIZ010033807">
    <property type="protein sequence ID" value="CAG2120508.1"/>
    <property type="molecule type" value="Genomic_DNA"/>
</dbReference>
<dbReference type="AlphaFoldDB" id="A0A7R9QGX9"/>
<protein>
    <recommendedName>
        <fullName evidence="2">N-acetylglucosaminylphosphatidylinositol deacetylase</fullName>
        <ecNumber evidence="2">3.5.1.89</ecNumber>
    </recommendedName>
</protein>
<proteinExistence type="inferred from homology"/>